<evidence type="ECO:0000313" key="3">
    <source>
        <dbReference type="EMBL" id="KPI40522.1"/>
    </source>
</evidence>
<protein>
    <submittedName>
        <fullName evidence="3">Uncharacterized protein</fullName>
    </submittedName>
</protein>
<reference evidence="3 4" key="1">
    <citation type="submission" date="2015-06" db="EMBL/GenBank/DDBJ databases">
        <title>Draft genome of the ant-associated black yeast Phialophora attae CBS 131958.</title>
        <authorList>
            <person name="Moreno L.F."/>
            <person name="Stielow B.J."/>
            <person name="de Hoog S."/>
            <person name="Vicente V.A."/>
            <person name="Weiss V.A."/>
            <person name="de Vries M."/>
            <person name="Cruz L.M."/>
            <person name="Souza E.M."/>
        </authorList>
    </citation>
    <scope>NUCLEOTIDE SEQUENCE [LARGE SCALE GENOMIC DNA]</scope>
    <source>
        <strain evidence="3 4">CBS 131958</strain>
    </source>
</reference>
<keyword evidence="4" id="KW-1185">Reference proteome</keyword>
<keyword evidence="2" id="KW-0812">Transmembrane</keyword>
<feature type="region of interest" description="Disordered" evidence="1">
    <location>
        <begin position="519"/>
        <end position="543"/>
    </location>
</feature>
<keyword evidence="2" id="KW-1133">Transmembrane helix</keyword>
<dbReference type="OrthoDB" id="3516776at2759"/>
<dbReference type="EMBL" id="LFJN01000012">
    <property type="protein sequence ID" value="KPI40522.1"/>
    <property type="molecule type" value="Genomic_DNA"/>
</dbReference>
<organism evidence="3 4">
    <name type="scientific">Cyphellophora attinorum</name>
    <dbReference type="NCBI Taxonomy" id="1664694"/>
    <lineage>
        <taxon>Eukaryota</taxon>
        <taxon>Fungi</taxon>
        <taxon>Dikarya</taxon>
        <taxon>Ascomycota</taxon>
        <taxon>Pezizomycotina</taxon>
        <taxon>Eurotiomycetes</taxon>
        <taxon>Chaetothyriomycetidae</taxon>
        <taxon>Chaetothyriales</taxon>
        <taxon>Cyphellophoraceae</taxon>
        <taxon>Cyphellophora</taxon>
    </lineage>
</organism>
<proteinExistence type="predicted"/>
<comment type="caution">
    <text evidence="3">The sequence shown here is derived from an EMBL/GenBank/DDBJ whole genome shotgun (WGS) entry which is preliminary data.</text>
</comment>
<feature type="transmembrane region" description="Helical" evidence="2">
    <location>
        <begin position="85"/>
        <end position="108"/>
    </location>
</feature>
<feature type="transmembrane region" description="Helical" evidence="2">
    <location>
        <begin position="17"/>
        <end position="37"/>
    </location>
</feature>
<name>A0A0N1H4W1_9EURO</name>
<feature type="transmembrane region" description="Helical" evidence="2">
    <location>
        <begin position="393"/>
        <end position="419"/>
    </location>
</feature>
<dbReference type="AlphaFoldDB" id="A0A0N1H4W1"/>
<keyword evidence="2" id="KW-0472">Membrane</keyword>
<dbReference type="VEuPathDB" id="FungiDB:AB675_7631"/>
<evidence type="ECO:0000313" key="4">
    <source>
        <dbReference type="Proteomes" id="UP000038010"/>
    </source>
</evidence>
<evidence type="ECO:0000256" key="1">
    <source>
        <dbReference type="SAM" id="MobiDB-lite"/>
    </source>
</evidence>
<sequence>MNATWISLPADRTLPEVQAGLTLVVTVLAALTIFIFVRTRWISATRRSAKGKDVKLSSFVCLNSLGEVLDAFIVLRTRVLSKRHLGILAQCIVVIFLSASSLLSGYVARYASRSGYEVSRQAVSGYLADRLSGGMSAANVEWNETYYRLDQAGFPLNQLLDFLPANDLNWKFDSTQWNNSWTMSCQSSGPASVALATTGYCGNSIVSEIPALAEFLSPNDYQVSAESWSGFEWNNRWRDIYLFSTAKAQSAFANSDGTNNSVSISIAAIHMRNVTKKSEPSSNTCQYGVTARSNSTLSKITCQLSRLKQVPDVNNTAFPDYPPEYQQTLSNALTSFYGARLAQESATKSPITIIQPNELIRFYQTYTVVKDVQYRQPVTRFINQADTVVQVSIIFLAIAAFFALIVLLGLLNYAALVIFQNKAFRHTPLTRLEWMIQSISATDKRHSVMIPTDSARVDASDKRAAFETAVYARNAMVGGAVRQRSSWRDSSASTAYMASPGLEYDKYVLGNVVSQGSQPTSPWVPYTGQGTGRTPLLGGEGYD</sequence>
<dbReference type="RefSeq" id="XP_018000485.1">
    <property type="nucleotide sequence ID" value="XM_018148015.1"/>
</dbReference>
<dbReference type="GeneID" id="28739895"/>
<accession>A0A0N1H4W1</accession>
<evidence type="ECO:0000256" key="2">
    <source>
        <dbReference type="SAM" id="Phobius"/>
    </source>
</evidence>
<dbReference type="Proteomes" id="UP000038010">
    <property type="component" value="Unassembled WGS sequence"/>
</dbReference>
<gene>
    <name evidence="3" type="ORF">AB675_7631</name>
</gene>